<keyword evidence="3" id="KW-1185">Reference proteome</keyword>
<organism evidence="2 3">
    <name type="scientific">Dufourea novaeangliae</name>
    <name type="common">Sweat bee</name>
    <dbReference type="NCBI Taxonomy" id="178035"/>
    <lineage>
        <taxon>Eukaryota</taxon>
        <taxon>Metazoa</taxon>
        <taxon>Ecdysozoa</taxon>
        <taxon>Arthropoda</taxon>
        <taxon>Hexapoda</taxon>
        <taxon>Insecta</taxon>
        <taxon>Pterygota</taxon>
        <taxon>Neoptera</taxon>
        <taxon>Endopterygota</taxon>
        <taxon>Hymenoptera</taxon>
        <taxon>Apocrita</taxon>
        <taxon>Aculeata</taxon>
        <taxon>Apoidea</taxon>
        <taxon>Anthophila</taxon>
        <taxon>Halictidae</taxon>
        <taxon>Rophitinae</taxon>
        <taxon>Dufourea</taxon>
    </lineage>
</organism>
<dbReference type="OMA" id="RISPYEM"/>
<dbReference type="EMBL" id="KQ434820">
    <property type="protein sequence ID" value="KZC07048.1"/>
    <property type="molecule type" value="Genomic_DNA"/>
</dbReference>
<feature type="region of interest" description="Disordered" evidence="1">
    <location>
        <begin position="56"/>
        <end position="85"/>
    </location>
</feature>
<reference evidence="2 3" key="1">
    <citation type="submission" date="2015-07" db="EMBL/GenBank/DDBJ databases">
        <title>The genome of Dufourea novaeangliae.</title>
        <authorList>
            <person name="Pan H."/>
            <person name="Kapheim K."/>
        </authorList>
    </citation>
    <scope>NUCLEOTIDE SEQUENCE [LARGE SCALE GENOMIC DNA]</scope>
    <source>
        <strain evidence="2">0120121106</strain>
        <tissue evidence="2">Whole body</tissue>
    </source>
</reference>
<dbReference type="GO" id="GO:0005634">
    <property type="term" value="C:nucleus"/>
    <property type="evidence" value="ECO:0007669"/>
    <property type="project" value="InterPro"/>
</dbReference>
<name>A0A154P776_DUFNO</name>
<accession>A0A154P776</accession>
<feature type="compositionally biased region" description="Basic and acidic residues" evidence="1">
    <location>
        <begin position="59"/>
        <end position="77"/>
    </location>
</feature>
<gene>
    <name evidence="2" type="ORF">WN55_08932</name>
</gene>
<dbReference type="InterPro" id="IPR029138">
    <property type="entry name" value="SNAPC5"/>
</dbReference>
<dbReference type="GO" id="GO:0006384">
    <property type="term" value="P:transcription initiation at RNA polymerase III promoter"/>
    <property type="evidence" value="ECO:0007669"/>
    <property type="project" value="InterPro"/>
</dbReference>
<dbReference type="GO" id="GO:0006366">
    <property type="term" value="P:transcription by RNA polymerase II"/>
    <property type="evidence" value="ECO:0007669"/>
    <property type="project" value="InterPro"/>
</dbReference>
<evidence type="ECO:0000256" key="1">
    <source>
        <dbReference type="SAM" id="MobiDB-lite"/>
    </source>
</evidence>
<protein>
    <submittedName>
        <fullName evidence="2">Uncharacterized protein</fullName>
    </submittedName>
</protein>
<dbReference type="OrthoDB" id="7697860at2759"/>
<dbReference type="Pfam" id="PF15497">
    <property type="entry name" value="SNAPC5"/>
    <property type="match status" value="1"/>
</dbReference>
<proteinExistence type="predicted"/>
<sequence>MDNDLKISDIKVGANELLAFQRDLKQEKEFLVKLLTKIDSQVHRLQVEQLHLLGMMNKSMKESEEKSPSHESNHETEQDTSNKSLDLSIASALKYFQEEEEDEDM</sequence>
<dbReference type="Proteomes" id="UP000076502">
    <property type="component" value="Unassembled WGS sequence"/>
</dbReference>
<evidence type="ECO:0000313" key="2">
    <source>
        <dbReference type="EMBL" id="KZC07048.1"/>
    </source>
</evidence>
<evidence type="ECO:0000313" key="3">
    <source>
        <dbReference type="Proteomes" id="UP000076502"/>
    </source>
</evidence>
<dbReference type="AlphaFoldDB" id="A0A154P776"/>